<evidence type="ECO:0000313" key="2">
    <source>
        <dbReference type="EMBL" id="GAU43049.1"/>
    </source>
</evidence>
<dbReference type="EMBL" id="DF973954">
    <property type="protein sequence ID" value="GAU43049.1"/>
    <property type="molecule type" value="Genomic_DNA"/>
</dbReference>
<organism evidence="2 3">
    <name type="scientific">Trifolium subterraneum</name>
    <name type="common">Subterranean clover</name>
    <dbReference type="NCBI Taxonomy" id="3900"/>
    <lineage>
        <taxon>Eukaryota</taxon>
        <taxon>Viridiplantae</taxon>
        <taxon>Streptophyta</taxon>
        <taxon>Embryophyta</taxon>
        <taxon>Tracheophyta</taxon>
        <taxon>Spermatophyta</taxon>
        <taxon>Magnoliopsida</taxon>
        <taxon>eudicotyledons</taxon>
        <taxon>Gunneridae</taxon>
        <taxon>Pentapetalae</taxon>
        <taxon>rosids</taxon>
        <taxon>fabids</taxon>
        <taxon>Fabales</taxon>
        <taxon>Fabaceae</taxon>
        <taxon>Papilionoideae</taxon>
        <taxon>50 kb inversion clade</taxon>
        <taxon>NPAAA clade</taxon>
        <taxon>Hologalegina</taxon>
        <taxon>IRL clade</taxon>
        <taxon>Trifolieae</taxon>
        <taxon>Trifolium</taxon>
    </lineage>
</organism>
<proteinExistence type="predicted"/>
<gene>
    <name evidence="2" type="ORF">TSUD_329480</name>
</gene>
<keyword evidence="3" id="KW-1185">Reference proteome</keyword>
<reference evidence="3" key="1">
    <citation type="journal article" date="2017" name="Front. Plant Sci.">
        <title>Climate Clever Clovers: New Paradigm to Reduce the Environmental Footprint of Ruminants by Breeding Low Methanogenic Forages Utilizing Haplotype Variation.</title>
        <authorList>
            <person name="Kaur P."/>
            <person name="Appels R."/>
            <person name="Bayer P.E."/>
            <person name="Keeble-Gagnere G."/>
            <person name="Wang J."/>
            <person name="Hirakawa H."/>
            <person name="Shirasawa K."/>
            <person name="Vercoe P."/>
            <person name="Stefanova K."/>
            <person name="Durmic Z."/>
            <person name="Nichols P."/>
            <person name="Revell C."/>
            <person name="Isobe S.N."/>
            <person name="Edwards D."/>
            <person name="Erskine W."/>
        </authorList>
    </citation>
    <scope>NUCLEOTIDE SEQUENCE [LARGE SCALE GENOMIC DNA]</scope>
    <source>
        <strain evidence="3">cv. Daliak</strain>
    </source>
</reference>
<protein>
    <submittedName>
        <fullName evidence="2">Uncharacterized protein</fullName>
    </submittedName>
</protein>
<feature type="region of interest" description="Disordered" evidence="1">
    <location>
        <begin position="24"/>
        <end position="45"/>
    </location>
</feature>
<name>A0A2Z6PDX7_TRISU</name>
<dbReference type="Proteomes" id="UP000242715">
    <property type="component" value="Unassembled WGS sequence"/>
</dbReference>
<evidence type="ECO:0000313" key="3">
    <source>
        <dbReference type="Proteomes" id="UP000242715"/>
    </source>
</evidence>
<dbReference type="AlphaFoldDB" id="A0A2Z6PDX7"/>
<sequence>MYHEGKEKVEEETRDIRCPLLQFEGKERTSGSGKQGGVRGPHSSSKCWRLDLSIEKPMKIFFFHIDFVKVGLGWKFP</sequence>
<accession>A0A2Z6PDX7</accession>
<evidence type="ECO:0000256" key="1">
    <source>
        <dbReference type="SAM" id="MobiDB-lite"/>
    </source>
</evidence>